<organism evidence="5 6">
    <name type="scientific">Pycnococcus provasolii</name>
    <dbReference type="NCBI Taxonomy" id="41880"/>
    <lineage>
        <taxon>Eukaryota</taxon>
        <taxon>Viridiplantae</taxon>
        <taxon>Chlorophyta</taxon>
        <taxon>Pseudoscourfieldiophyceae</taxon>
        <taxon>Pseudoscourfieldiales</taxon>
        <taxon>Pycnococcaceae</taxon>
        <taxon>Pycnococcus</taxon>
    </lineage>
</organism>
<accession>A0A830HLG0</accession>
<evidence type="ECO:0000256" key="1">
    <source>
        <dbReference type="ARBA" id="ARBA00004323"/>
    </source>
</evidence>
<dbReference type="InterPro" id="IPR004263">
    <property type="entry name" value="Exostosin"/>
</dbReference>
<comment type="subcellular location">
    <subcellularLocation>
        <location evidence="1">Golgi apparatus membrane</location>
        <topology evidence="1">Single-pass type II membrane protein</topology>
    </subcellularLocation>
</comment>
<evidence type="ECO:0000256" key="2">
    <source>
        <dbReference type="ARBA" id="ARBA00010271"/>
    </source>
</evidence>
<comment type="similarity">
    <text evidence="2">Belongs to the glycosyltransferase 47 family.</text>
</comment>
<dbReference type="GO" id="GO:0016757">
    <property type="term" value="F:glycosyltransferase activity"/>
    <property type="evidence" value="ECO:0007669"/>
    <property type="project" value="InterPro"/>
</dbReference>
<sequence length="376" mass="43963">MPEFKTYSPVFDPSTNNGLDFKVFVYELPDEFHVELKRQQKRCISDQYGTEIRIHEDLLKSPLRTLDPEEAEFFYVPWYGECFLFREEKRDHKNAISTTNKWFIRAVNFVKQEYPYFNRTLGRDHVFVFPGARGPHIFRDWKRHIRKSIFMTPEGDRSLGEQFNTWKDVIIPGLEADVELTSGKTRELDGERNQLAFFRGTIWNRGGSSYSRGIRIKMADALKGVTDVTFGEAEKSCDRACYRREMRRSVYCLCPRGWSPWTLRAYSAMMAGCIPVLLADEIEFPYENFLNWNALTVKIPEAQAEDVVQILRSIPQSVVEQKQAAIARVWKMVTWKHPAEPGDAFHTVMADLGLKRRLMKASTYTFWDHDHVKRSS</sequence>
<dbReference type="AlphaFoldDB" id="A0A830HLG0"/>
<dbReference type="OrthoDB" id="523138at2759"/>
<dbReference type="GO" id="GO:0000139">
    <property type="term" value="C:Golgi membrane"/>
    <property type="evidence" value="ECO:0007669"/>
    <property type="project" value="UniProtKB-SubCell"/>
</dbReference>
<evidence type="ECO:0000313" key="6">
    <source>
        <dbReference type="Proteomes" id="UP000660262"/>
    </source>
</evidence>
<dbReference type="EMBL" id="BNJQ01000017">
    <property type="protein sequence ID" value="GHP07708.1"/>
    <property type="molecule type" value="Genomic_DNA"/>
</dbReference>
<name>A0A830HLG0_9CHLO</name>
<keyword evidence="6" id="KW-1185">Reference proteome</keyword>
<evidence type="ECO:0000256" key="3">
    <source>
        <dbReference type="ARBA" id="ARBA00023034"/>
    </source>
</evidence>
<dbReference type="InterPro" id="IPR040911">
    <property type="entry name" value="Exostosin_GT47"/>
</dbReference>
<gene>
    <name evidence="5" type="ORF">PPROV_000645000</name>
</gene>
<keyword evidence="3" id="KW-0333">Golgi apparatus</keyword>
<protein>
    <recommendedName>
        <fullName evidence="4">Exostosin GT47 domain-containing protein</fullName>
    </recommendedName>
</protein>
<evidence type="ECO:0000259" key="4">
    <source>
        <dbReference type="Pfam" id="PF03016"/>
    </source>
</evidence>
<dbReference type="PANTHER" id="PTHR11062">
    <property type="entry name" value="EXOSTOSIN HEPARAN SULFATE GLYCOSYLTRANSFERASE -RELATED"/>
    <property type="match status" value="1"/>
</dbReference>
<evidence type="ECO:0000313" key="5">
    <source>
        <dbReference type="EMBL" id="GHP07708.1"/>
    </source>
</evidence>
<dbReference type="PANTHER" id="PTHR11062:SF281">
    <property type="entry name" value="EXOSTOSIN-LIKE 2"/>
    <property type="match status" value="1"/>
</dbReference>
<feature type="domain" description="Exostosin GT47" evidence="4">
    <location>
        <begin position="21"/>
        <end position="314"/>
    </location>
</feature>
<comment type="caution">
    <text evidence="5">The sequence shown here is derived from an EMBL/GenBank/DDBJ whole genome shotgun (WGS) entry which is preliminary data.</text>
</comment>
<proteinExistence type="inferred from homology"/>
<dbReference type="Pfam" id="PF03016">
    <property type="entry name" value="Exostosin_GT47"/>
    <property type="match status" value="1"/>
</dbReference>
<dbReference type="Proteomes" id="UP000660262">
    <property type="component" value="Unassembled WGS sequence"/>
</dbReference>
<reference evidence="5" key="1">
    <citation type="submission" date="2020-10" db="EMBL/GenBank/DDBJ databases">
        <title>Unveiling of a novel bifunctional photoreceptor, Dualchrome1, isolated from a cosmopolitan green alga.</title>
        <authorList>
            <person name="Suzuki S."/>
            <person name="Kawachi M."/>
        </authorList>
    </citation>
    <scope>NUCLEOTIDE SEQUENCE</scope>
    <source>
        <strain evidence="5">NIES 2893</strain>
    </source>
</reference>